<dbReference type="GO" id="GO:0048278">
    <property type="term" value="P:vesicle docking"/>
    <property type="evidence" value="ECO:0007669"/>
    <property type="project" value="TreeGrafter"/>
</dbReference>
<dbReference type="AlphaFoldDB" id="L1JC87"/>
<dbReference type="PaxDb" id="55529-EKX45724"/>
<evidence type="ECO:0000256" key="8">
    <source>
        <dbReference type="SAM" id="Phobius"/>
    </source>
</evidence>
<evidence type="ECO:0000259" key="9">
    <source>
        <dbReference type="PROSITE" id="PS50192"/>
    </source>
</evidence>
<evidence type="ECO:0000313" key="12">
    <source>
        <dbReference type="Proteomes" id="UP000011087"/>
    </source>
</evidence>
<dbReference type="PANTHER" id="PTHR19957">
    <property type="entry name" value="SYNTAXIN"/>
    <property type="match status" value="1"/>
</dbReference>
<dbReference type="CDD" id="cd15844">
    <property type="entry name" value="SNARE_syntaxin5"/>
    <property type="match status" value="1"/>
</dbReference>
<dbReference type="OrthoDB" id="421009at2759"/>
<dbReference type="GeneID" id="17302391"/>
<dbReference type="SMART" id="SM00397">
    <property type="entry name" value="t_SNARE"/>
    <property type="match status" value="1"/>
</dbReference>
<dbReference type="OMA" id="EHNHNVV"/>
<dbReference type="RefSeq" id="XP_005832704.1">
    <property type="nucleotide sequence ID" value="XM_005832647.1"/>
</dbReference>
<name>L1JC87_GUITC</name>
<dbReference type="HOGENOM" id="CLU_044998_0_0_1"/>
<dbReference type="PROSITE" id="PS00914">
    <property type="entry name" value="SYNTAXIN"/>
    <property type="match status" value="1"/>
</dbReference>
<feature type="domain" description="T-SNARE coiled-coil homology" evidence="9">
    <location>
        <begin position="194"/>
        <end position="256"/>
    </location>
</feature>
<dbReference type="SUPFAM" id="SSF47661">
    <property type="entry name" value="t-snare proteins"/>
    <property type="match status" value="1"/>
</dbReference>
<dbReference type="Proteomes" id="UP000011087">
    <property type="component" value="Unassembled WGS sequence"/>
</dbReference>
<dbReference type="PANTHER" id="PTHR19957:SF3">
    <property type="entry name" value="SYNTAXIN-5"/>
    <property type="match status" value="1"/>
</dbReference>
<evidence type="ECO:0000256" key="3">
    <source>
        <dbReference type="ARBA" id="ARBA00022448"/>
    </source>
</evidence>
<gene>
    <name evidence="10" type="primary">STX5</name>
    <name evidence="10" type="ORF">GUITHDRAFT_163245</name>
</gene>
<keyword evidence="5 8" id="KW-1133">Transmembrane helix</keyword>
<evidence type="ECO:0000256" key="5">
    <source>
        <dbReference type="ARBA" id="ARBA00022989"/>
    </source>
</evidence>
<dbReference type="Pfam" id="PF05739">
    <property type="entry name" value="SNARE"/>
    <property type="match status" value="1"/>
</dbReference>
<sequence>MSEGSVRDRSREFFLTCQTERERLENSALSHRKRFSQKAAQIGKDIHRTAEKLAKLTKLAKSKSLFDDPATEISELSYIITQDIQRLNEDLEELSNIHSIENPPNAQSNEHAGSVKKCLQSNLKTTAEKFAAVLQMRSENLQRQQDRRNEYSSAKSFAVSSQPSFLREGEHTDSHANGGEVVIELGMPMQDLTQEYAESRALSVQDIEKSINELASVFSKLGEMVSLQQEQIERIDTNMDEALHHVDQGHTQLMKYYQTLTSNRGLMAKIFLVLLISMVLLIIFGT</sequence>
<dbReference type="GO" id="GO:0000149">
    <property type="term" value="F:SNARE binding"/>
    <property type="evidence" value="ECO:0007669"/>
    <property type="project" value="TreeGrafter"/>
</dbReference>
<dbReference type="InterPro" id="IPR045242">
    <property type="entry name" value="Syntaxin"/>
</dbReference>
<dbReference type="EMBL" id="JH992998">
    <property type="protein sequence ID" value="EKX45724.1"/>
    <property type="molecule type" value="Genomic_DNA"/>
</dbReference>
<keyword evidence="3" id="KW-0813">Transport</keyword>
<reference evidence="12" key="2">
    <citation type="submission" date="2012-11" db="EMBL/GenBank/DDBJ databases">
        <authorList>
            <person name="Kuo A."/>
            <person name="Curtis B.A."/>
            <person name="Tanifuji G."/>
            <person name="Burki F."/>
            <person name="Gruber A."/>
            <person name="Irimia M."/>
            <person name="Maruyama S."/>
            <person name="Arias M.C."/>
            <person name="Ball S.G."/>
            <person name="Gile G.H."/>
            <person name="Hirakawa Y."/>
            <person name="Hopkins J.F."/>
            <person name="Rensing S.A."/>
            <person name="Schmutz J."/>
            <person name="Symeonidi A."/>
            <person name="Elias M."/>
            <person name="Eveleigh R.J."/>
            <person name="Herman E.K."/>
            <person name="Klute M.J."/>
            <person name="Nakayama T."/>
            <person name="Obornik M."/>
            <person name="Reyes-Prieto A."/>
            <person name="Armbrust E.V."/>
            <person name="Aves S.J."/>
            <person name="Beiko R.G."/>
            <person name="Coutinho P."/>
            <person name="Dacks J.B."/>
            <person name="Durnford D.G."/>
            <person name="Fast N.M."/>
            <person name="Green B.R."/>
            <person name="Grisdale C."/>
            <person name="Hempe F."/>
            <person name="Henrissat B."/>
            <person name="Hoppner M.P."/>
            <person name="Ishida K.-I."/>
            <person name="Kim E."/>
            <person name="Koreny L."/>
            <person name="Kroth P.G."/>
            <person name="Liu Y."/>
            <person name="Malik S.-B."/>
            <person name="Maier U.G."/>
            <person name="McRose D."/>
            <person name="Mock T."/>
            <person name="Neilson J.A."/>
            <person name="Onodera N.T."/>
            <person name="Poole A.M."/>
            <person name="Pritham E.J."/>
            <person name="Richards T.A."/>
            <person name="Rocap G."/>
            <person name="Roy S.W."/>
            <person name="Sarai C."/>
            <person name="Schaack S."/>
            <person name="Shirato S."/>
            <person name="Slamovits C.H."/>
            <person name="Spencer D.F."/>
            <person name="Suzuki S."/>
            <person name="Worden A.Z."/>
            <person name="Zauner S."/>
            <person name="Barry K."/>
            <person name="Bell C."/>
            <person name="Bharti A.K."/>
            <person name="Crow J.A."/>
            <person name="Grimwood J."/>
            <person name="Kramer R."/>
            <person name="Lindquist E."/>
            <person name="Lucas S."/>
            <person name="Salamov A."/>
            <person name="McFadden G.I."/>
            <person name="Lane C.E."/>
            <person name="Keeling P.J."/>
            <person name="Gray M.W."/>
            <person name="Grigoriev I.V."/>
            <person name="Archibald J.M."/>
        </authorList>
    </citation>
    <scope>NUCLEOTIDE SEQUENCE</scope>
    <source>
        <strain evidence="12">CCMP2712</strain>
    </source>
</reference>
<dbReference type="STRING" id="905079.L1JC87"/>
<evidence type="ECO:0000256" key="4">
    <source>
        <dbReference type="ARBA" id="ARBA00022692"/>
    </source>
</evidence>
<keyword evidence="7 8" id="KW-0472">Membrane</keyword>
<dbReference type="InterPro" id="IPR006012">
    <property type="entry name" value="Syntaxin/epimorphin_CS"/>
</dbReference>
<dbReference type="EnsemblProtists" id="EKX45724">
    <property type="protein sequence ID" value="EKX45724"/>
    <property type="gene ID" value="GUITHDRAFT_163245"/>
</dbReference>
<feature type="transmembrane region" description="Helical" evidence="8">
    <location>
        <begin position="266"/>
        <end position="285"/>
    </location>
</feature>
<dbReference type="Gene3D" id="1.20.58.70">
    <property type="match status" value="1"/>
</dbReference>
<dbReference type="PROSITE" id="PS50192">
    <property type="entry name" value="T_SNARE"/>
    <property type="match status" value="1"/>
</dbReference>
<keyword evidence="12" id="KW-1185">Reference proteome</keyword>
<dbReference type="GO" id="GO:0031201">
    <property type="term" value="C:SNARE complex"/>
    <property type="evidence" value="ECO:0007669"/>
    <property type="project" value="TreeGrafter"/>
</dbReference>
<comment type="similarity">
    <text evidence="2">Belongs to the syntaxin family.</text>
</comment>
<proteinExistence type="inferred from homology"/>
<protein>
    <submittedName>
        <fullName evidence="10">Syntaxin 5</fullName>
    </submittedName>
</protein>
<dbReference type="eggNOG" id="KOG0812">
    <property type="taxonomic scope" value="Eukaryota"/>
</dbReference>
<dbReference type="GO" id="GO:0000139">
    <property type="term" value="C:Golgi membrane"/>
    <property type="evidence" value="ECO:0007669"/>
    <property type="project" value="TreeGrafter"/>
</dbReference>
<dbReference type="InterPro" id="IPR010989">
    <property type="entry name" value="SNARE"/>
</dbReference>
<dbReference type="GO" id="GO:0006888">
    <property type="term" value="P:endoplasmic reticulum to Golgi vesicle-mediated transport"/>
    <property type="evidence" value="ECO:0007669"/>
    <property type="project" value="TreeGrafter"/>
</dbReference>
<dbReference type="GO" id="GO:0006906">
    <property type="term" value="P:vesicle fusion"/>
    <property type="evidence" value="ECO:0007669"/>
    <property type="project" value="TreeGrafter"/>
</dbReference>
<keyword evidence="6" id="KW-0175">Coiled coil</keyword>
<dbReference type="GO" id="GO:0005484">
    <property type="term" value="F:SNAP receptor activity"/>
    <property type="evidence" value="ECO:0007669"/>
    <property type="project" value="InterPro"/>
</dbReference>
<dbReference type="InterPro" id="IPR000727">
    <property type="entry name" value="T_SNARE_dom"/>
</dbReference>
<evidence type="ECO:0000313" key="11">
    <source>
        <dbReference type="EnsemblProtists" id="EKX45724"/>
    </source>
</evidence>
<comment type="subcellular location">
    <subcellularLocation>
        <location evidence="1">Membrane</location>
        <topology evidence="1">Single-pass type IV membrane protein</topology>
    </subcellularLocation>
</comment>
<dbReference type="GO" id="GO:0006886">
    <property type="term" value="P:intracellular protein transport"/>
    <property type="evidence" value="ECO:0007669"/>
    <property type="project" value="InterPro"/>
</dbReference>
<evidence type="ECO:0000256" key="7">
    <source>
        <dbReference type="ARBA" id="ARBA00023136"/>
    </source>
</evidence>
<evidence type="ECO:0000256" key="2">
    <source>
        <dbReference type="ARBA" id="ARBA00009063"/>
    </source>
</evidence>
<evidence type="ECO:0000313" key="10">
    <source>
        <dbReference type="EMBL" id="EKX45724.1"/>
    </source>
</evidence>
<keyword evidence="4 8" id="KW-0812">Transmembrane</keyword>
<dbReference type="KEGG" id="gtt:GUITHDRAFT_163245"/>
<reference evidence="11" key="3">
    <citation type="submission" date="2016-03" db="UniProtKB">
        <authorList>
            <consortium name="EnsemblProtists"/>
        </authorList>
    </citation>
    <scope>IDENTIFICATION</scope>
</reference>
<organism evidence="10">
    <name type="scientific">Guillardia theta (strain CCMP2712)</name>
    <name type="common">Cryptophyte</name>
    <dbReference type="NCBI Taxonomy" id="905079"/>
    <lineage>
        <taxon>Eukaryota</taxon>
        <taxon>Cryptophyceae</taxon>
        <taxon>Pyrenomonadales</taxon>
        <taxon>Geminigeraceae</taxon>
        <taxon>Guillardia</taxon>
    </lineage>
</organism>
<reference evidence="10 12" key="1">
    <citation type="journal article" date="2012" name="Nature">
        <title>Algal genomes reveal evolutionary mosaicism and the fate of nucleomorphs.</title>
        <authorList>
            <consortium name="DOE Joint Genome Institute"/>
            <person name="Curtis B.A."/>
            <person name="Tanifuji G."/>
            <person name="Burki F."/>
            <person name="Gruber A."/>
            <person name="Irimia M."/>
            <person name="Maruyama S."/>
            <person name="Arias M.C."/>
            <person name="Ball S.G."/>
            <person name="Gile G.H."/>
            <person name="Hirakawa Y."/>
            <person name="Hopkins J.F."/>
            <person name="Kuo A."/>
            <person name="Rensing S.A."/>
            <person name="Schmutz J."/>
            <person name="Symeonidi A."/>
            <person name="Elias M."/>
            <person name="Eveleigh R.J."/>
            <person name="Herman E.K."/>
            <person name="Klute M.J."/>
            <person name="Nakayama T."/>
            <person name="Obornik M."/>
            <person name="Reyes-Prieto A."/>
            <person name="Armbrust E.V."/>
            <person name="Aves S.J."/>
            <person name="Beiko R.G."/>
            <person name="Coutinho P."/>
            <person name="Dacks J.B."/>
            <person name="Durnford D.G."/>
            <person name="Fast N.M."/>
            <person name="Green B.R."/>
            <person name="Grisdale C.J."/>
            <person name="Hempel F."/>
            <person name="Henrissat B."/>
            <person name="Hoppner M.P."/>
            <person name="Ishida K."/>
            <person name="Kim E."/>
            <person name="Koreny L."/>
            <person name="Kroth P.G."/>
            <person name="Liu Y."/>
            <person name="Malik S.B."/>
            <person name="Maier U.G."/>
            <person name="McRose D."/>
            <person name="Mock T."/>
            <person name="Neilson J.A."/>
            <person name="Onodera N.T."/>
            <person name="Poole A.M."/>
            <person name="Pritham E.J."/>
            <person name="Richards T.A."/>
            <person name="Rocap G."/>
            <person name="Roy S.W."/>
            <person name="Sarai C."/>
            <person name="Schaack S."/>
            <person name="Shirato S."/>
            <person name="Slamovits C.H."/>
            <person name="Spencer D.F."/>
            <person name="Suzuki S."/>
            <person name="Worden A.Z."/>
            <person name="Zauner S."/>
            <person name="Barry K."/>
            <person name="Bell C."/>
            <person name="Bharti A.K."/>
            <person name="Crow J.A."/>
            <person name="Grimwood J."/>
            <person name="Kramer R."/>
            <person name="Lindquist E."/>
            <person name="Lucas S."/>
            <person name="Salamov A."/>
            <person name="McFadden G.I."/>
            <person name="Lane C.E."/>
            <person name="Keeling P.J."/>
            <person name="Gray M.W."/>
            <person name="Grigoriev I.V."/>
            <person name="Archibald J.M."/>
        </authorList>
    </citation>
    <scope>NUCLEOTIDE SEQUENCE</scope>
    <source>
        <strain evidence="10 12">CCMP2712</strain>
    </source>
</reference>
<evidence type="ECO:0000256" key="1">
    <source>
        <dbReference type="ARBA" id="ARBA00004211"/>
    </source>
</evidence>
<evidence type="ECO:0000256" key="6">
    <source>
        <dbReference type="ARBA" id="ARBA00023054"/>
    </source>
</evidence>
<accession>L1JC87</accession>